<dbReference type="EMBL" id="JARPOI010000017">
    <property type="protein sequence ID" value="KAJ9140838.1"/>
    <property type="molecule type" value="Genomic_DNA"/>
</dbReference>
<dbReference type="PANTHER" id="PTHR38225:SF3">
    <property type="entry name" value="RX N-TERMINAL DOMAIN-CONTAINING PROTEIN"/>
    <property type="match status" value="1"/>
</dbReference>
<accession>A0ABQ9KL29</accession>
<proteinExistence type="predicted"/>
<evidence type="ECO:0000313" key="2">
    <source>
        <dbReference type="EMBL" id="KAJ9140838.1"/>
    </source>
</evidence>
<sequence>MASFLPSSCSFSLRFCKLKELKYPQVRSQSFRDDGIYEHRSANIVDANMGVLRERIAEVKTKERLEKCCRLQNGWNYVSGYDHKHKRYDMLSECLEAMCLAGGAVGLVFVSGSLCICLVSILVHFNY</sequence>
<comment type="caution">
    <text evidence="2">The sequence shown here is derived from an EMBL/GenBank/DDBJ whole genome shotgun (WGS) entry which is preliminary data.</text>
</comment>
<keyword evidence="3" id="KW-1185">Reference proteome</keyword>
<keyword evidence="1" id="KW-0472">Membrane</keyword>
<organism evidence="2 3">
    <name type="scientific">Hevea brasiliensis</name>
    <name type="common">Para rubber tree</name>
    <name type="synonym">Siphonia brasiliensis</name>
    <dbReference type="NCBI Taxonomy" id="3981"/>
    <lineage>
        <taxon>Eukaryota</taxon>
        <taxon>Viridiplantae</taxon>
        <taxon>Streptophyta</taxon>
        <taxon>Embryophyta</taxon>
        <taxon>Tracheophyta</taxon>
        <taxon>Spermatophyta</taxon>
        <taxon>Magnoliopsida</taxon>
        <taxon>eudicotyledons</taxon>
        <taxon>Gunneridae</taxon>
        <taxon>Pentapetalae</taxon>
        <taxon>rosids</taxon>
        <taxon>fabids</taxon>
        <taxon>Malpighiales</taxon>
        <taxon>Euphorbiaceae</taxon>
        <taxon>Crotonoideae</taxon>
        <taxon>Micrandreae</taxon>
        <taxon>Hevea</taxon>
    </lineage>
</organism>
<feature type="transmembrane region" description="Helical" evidence="1">
    <location>
        <begin position="94"/>
        <end position="125"/>
    </location>
</feature>
<evidence type="ECO:0000256" key="1">
    <source>
        <dbReference type="SAM" id="Phobius"/>
    </source>
</evidence>
<name>A0ABQ9KL29_HEVBR</name>
<keyword evidence="1" id="KW-0812">Transmembrane</keyword>
<keyword evidence="1" id="KW-1133">Transmembrane helix</keyword>
<dbReference type="Proteomes" id="UP001174677">
    <property type="component" value="Chromosome 17"/>
</dbReference>
<dbReference type="PANTHER" id="PTHR38225">
    <property type="entry name" value="PROTEIN, PUTATIVE-RELATED"/>
    <property type="match status" value="1"/>
</dbReference>
<gene>
    <name evidence="2" type="ORF">P3X46_031435</name>
</gene>
<reference evidence="2" key="1">
    <citation type="journal article" date="2023" name="Plant Biotechnol. J.">
        <title>Chromosome-level wild Hevea brasiliensis genome provides new tools for genomic-assisted breeding and valuable loci to elevate rubber yield.</title>
        <authorList>
            <person name="Cheng H."/>
            <person name="Song X."/>
            <person name="Hu Y."/>
            <person name="Wu T."/>
            <person name="Yang Q."/>
            <person name="An Z."/>
            <person name="Feng S."/>
            <person name="Deng Z."/>
            <person name="Wu W."/>
            <person name="Zeng X."/>
            <person name="Tu M."/>
            <person name="Wang X."/>
            <person name="Huang H."/>
        </authorList>
    </citation>
    <scope>NUCLEOTIDE SEQUENCE</scope>
    <source>
        <strain evidence="2">MT/VB/25A 57/8</strain>
    </source>
</reference>
<evidence type="ECO:0000313" key="3">
    <source>
        <dbReference type="Proteomes" id="UP001174677"/>
    </source>
</evidence>
<protein>
    <submittedName>
        <fullName evidence="2">Uncharacterized protein</fullName>
    </submittedName>
</protein>